<evidence type="ECO:0000313" key="3">
    <source>
        <dbReference type="Proteomes" id="UP000198553"/>
    </source>
</evidence>
<accession>A0A1H8E2D7</accession>
<name>A0A1H8E2D7_9BACI</name>
<evidence type="ECO:0000313" key="2">
    <source>
        <dbReference type="EMBL" id="SEN13274.1"/>
    </source>
</evidence>
<sequence>MPAIIGPVQIVNVGGGTVQFGDSLFISPKSNSKSTSGQGAGNTGGFIVSNNGLNASNVVDSNLVDQPNIGNN</sequence>
<dbReference type="STRING" id="930146.SAMN05192533_109127"/>
<dbReference type="Pfam" id="PF10676">
    <property type="entry name" value="gerPA"/>
    <property type="match status" value="1"/>
</dbReference>
<reference evidence="3" key="1">
    <citation type="submission" date="2016-10" db="EMBL/GenBank/DDBJ databases">
        <authorList>
            <person name="Varghese N."/>
            <person name="Submissions S."/>
        </authorList>
    </citation>
    <scope>NUCLEOTIDE SEQUENCE [LARGE SCALE GENOMIC DNA]</scope>
    <source>
        <strain evidence="3">B48,IBRC-M 10115,DSM 25386,CECT 8001</strain>
    </source>
</reference>
<proteinExistence type="inferred from homology"/>
<keyword evidence="3" id="KW-1185">Reference proteome</keyword>
<protein>
    <submittedName>
        <fullName evidence="2">Spore germination protein PF</fullName>
    </submittedName>
</protein>
<dbReference type="PANTHER" id="PTHR37808:SF1">
    <property type="entry name" value="SPORE GERMINATION PROTEIN-LIKE PROTEIN YDZR"/>
    <property type="match status" value="1"/>
</dbReference>
<dbReference type="RefSeq" id="WP_090746593.1">
    <property type="nucleotide sequence ID" value="NZ_FOBW01000009.1"/>
</dbReference>
<organism evidence="2 3">
    <name type="scientific">Mesobacillus persicus</name>
    <dbReference type="NCBI Taxonomy" id="930146"/>
    <lineage>
        <taxon>Bacteria</taxon>
        <taxon>Bacillati</taxon>
        <taxon>Bacillota</taxon>
        <taxon>Bacilli</taxon>
        <taxon>Bacillales</taxon>
        <taxon>Bacillaceae</taxon>
        <taxon>Mesobacillus</taxon>
    </lineage>
</organism>
<dbReference type="InterPro" id="IPR019618">
    <property type="entry name" value="Spore_germination_GerPA"/>
</dbReference>
<dbReference type="PANTHER" id="PTHR37808">
    <property type="entry name" value="SPORE GERMINATION PROTEIN-LIKE PROTEIN YDZR-RELATED"/>
    <property type="match status" value="1"/>
</dbReference>
<comment type="similarity">
    <text evidence="1">Belongs to the GerPA/GerPF family.</text>
</comment>
<gene>
    <name evidence="2" type="ORF">SAMN05192533_109127</name>
</gene>
<dbReference type="OrthoDB" id="2382149at2"/>
<evidence type="ECO:0000256" key="1">
    <source>
        <dbReference type="ARBA" id="ARBA00008103"/>
    </source>
</evidence>
<dbReference type="AlphaFoldDB" id="A0A1H8E2D7"/>
<dbReference type="EMBL" id="FOBW01000009">
    <property type="protein sequence ID" value="SEN13274.1"/>
    <property type="molecule type" value="Genomic_DNA"/>
</dbReference>
<dbReference type="Proteomes" id="UP000198553">
    <property type="component" value="Unassembled WGS sequence"/>
</dbReference>